<dbReference type="PANTHER" id="PTHR23509:SF10">
    <property type="entry name" value="LD21067P"/>
    <property type="match status" value="1"/>
</dbReference>
<evidence type="ECO:0000259" key="4">
    <source>
        <dbReference type="PROSITE" id="PS51043"/>
    </source>
</evidence>
<dbReference type="AlphaFoldDB" id="A0A0J7L1Z5"/>
<dbReference type="PROSITE" id="PS50918">
    <property type="entry name" value="WWE"/>
    <property type="match status" value="1"/>
</dbReference>
<dbReference type="EMBL" id="LBMM01001219">
    <property type="protein sequence ID" value="KMQ96701.1"/>
    <property type="molecule type" value="Genomic_DNA"/>
</dbReference>
<dbReference type="PROSITE" id="PS51043">
    <property type="entry name" value="DDHD"/>
    <property type="match status" value="1"/>
</dbReference>
<feature type="region of interest" description="Disordered" evidence="2">
    <location>
        <begin position="132"/>
        <end position="155"/>
    </location>
</feature>
<feature type="domain" description="DDHD" evidence="4">
    <location>
        <begin position="1001"/>
        <end position="1205"/>
    </location>
</feature>
<protein>
    <submittedName>
        <fullName evidence="5">Sec23-interacting protein</fullName>
    </submittedName>
</protein>
<dbReference type="STRING" id="67767.A0A0J7L1Z5"/>
<dbReference type="PaxDb" id="67767-A0A0J7L1Z5"/>
<evidence type="ECO:0000256" key="1">
    <source>
        <dbReference type="ARBA" id="ARBA00038464"/>
    </source>
</evidence>
<organism evidence="5 6">
    <name type="scientific">Lasius niger</name>
    <name type="common">Black garden ant</name>
    <dbReference type="NCBI Taxonomy" id="67767"/>
    <lineage>
        <taxon>Eukaryota</taxon>
        <taxon>Metazoa</taxon>
        <taxon>Ecdysozoa</taxon>
        <taxon>Arthropoda</taxon>
        <taxon>Hexapoda</taxon>
        <taxon>Insecta</taxon>
        <taxon>Pterygota</taxon>
        <taxon>Neoptera</taxon>
        <taxon>Endopterygota</taxon>
        <taxon>Hymenoptera</taxon>
        <taxon>Apocrita</taxon>
        <taxon>Aculeata</taxon>
        <taxon>Formicoidea</taxon>
        <taxon>Formicidae</taxon>
        <taxon>Formicinae</taxon>
        <taxon>Lasius</taxon>
        <taxon>Lasius</taxon>
    </lineage>
</organism>
<dbReference type="SMART" id="SM01127">
    <property type="entry name" value="DDHD"/>
    <property type="match status" value="1"/>
</dbReference>
<evidence type="ECO:0000313" key="6">
    <source>
        <dbReference type="Proteomes" id="UP000036403"/>
    </source>
</evidence>
<feature type="region of interest" description="Disordered" evidence="2">
    <location>
        <begin position="939"/>
        <end position="966"/>
    </location>
</feature>
<accession>A0A0J7L1Z5</accession>
<dbReference type="Pfam" id="PF02825">
    <property type="entry name" value="WWE"/>
    <property type="match status" value="1"/>
</dbReference>
<name>A0A0J7L1Z5_LASNI</name>
<feature type="region of interest" description="Disordered" evidence="2">
    <location>
        <begin position="738"/>
        <end position="757"/>
    </location>
</feature>
<dbReference type="Pfam" id="PF02862">
    <property type="entry name" value="DDHD"/>
    <property type="match status" value="1"/>
</dbReference>
<dbReference type="InterPro" id="IPR058055">
    <property type="entry name" value="PA-PLA1"/>
</dbReference>
<feature type="domain" description="WWE" evidence="3">
    <location>
        <begin position="589"/>
        <end position="671"/>
    </location>
</feature>
<reference evidence="5 6" key="1">
    <citation type="submission" date="2015-04" db="EMBL/GenBank/DDBJ databases">
        <title>Lasius niger genome sequencing.</title>
        <authorList>
            <person name="Konorov E.A."/>
            <person name="Nikitin M.A."/>
            <person name="Kirill M.V."/>
            <person name="Chang P."/>
        </authorList>
    </citation>
    <scope>NUCLEOTIDE SEQUENCE [LARGE SCALE GENOMIC DNA]</scope>
    <source>
        <tissue evidence="5">Whole</tissue>
    </source>
</reference>
<dbReference type="InterPro" id="IPR004177">
    <property type="entry name" value="DDHD_dom"/>
</dbReference>
<sequence length="1274" mass="141941">MSVSRGQRAANAELDNFIGQEPANIQSQSPAKAQENSPTDASSQSKESKDTVNQPAKSGYFTSILSSLPNLSLSSIKTDALGSQINQTLENTSIGVVDEPNSYISSRRHHGSQSEIPGFLAINSQDPPTNLSGFAAFGPTDTVSNPPQPAAPPSLPQSSYESIFRKFFRVYAIAICFVVIKTDTCANIGARNTTKHTGERLIPWLHTLQEIKATFTPISAAKVTEKLENLLAEQKEDSSCVTASETFSKIDEITSSVTTELTKSFEPQSESPLATNEFIDESYKAKLNDVQEKTAQPGSDTWSDVFLGQEPTAESVICSKVHTADNIPIVTDIQTADSSTHLPQQYFQLQSTSMPSSAFYADRPADQRSSLNYVPPVQLPQSSFYNPPKPTEQSTSVFFESTKPDKFLNFSQEKNINSSLSQPSTLIVDATNNLQQVQEKSASTAIDSTAYSPFWSADQSSQSQVLNAISNQPVNTAPSKSPTPTFYNPAQFANELPKQLTFSHTYDQQSSQQQSYQNPPLYGNTSGLQQSYAHEDSTAYTSPAISMVTAIPEPTGSATLSPIQMSINPPINRTPDTIPPSFQNWAAGSSDKHMQYRSVYHHWFYRKEVENKTLWLPFSMQDSLKLEEVHNSTDITPETTVATEGGRYDVDILRRQRAPVYWTGASIEVRRCSWFFKGATESKYVPYSESIAAKLEEEYKQAYLANNWNRRIDLNNGEYVIFHSATVQVHYLQPTSPDSTGSWGNSAGSEDSTYLQGTSSKPRVVKRGVDEFNIDEGEPEKVDHLLFLVHGIGSVCDLKFRTVEEVVDEFRSISLQLVQSHYRTAGEQGIVNKIEVLPISWHATLHSEDTGIDKKLQSITLESIPKLRHFTNDTLLDILFYTSPVYCQTIMRTVGSEINRLHFLFKERNPTFDGEIYLGGHSLGSLILFDLLCHQKPVKKEEEEDEKNDDITGSDKDGENDNVGPIKPKAAVLRRRLSRRISYVVMGAAGTGQPYIHYPQLNFHPRAFFALGSPIGMFVTVRGIDTLGEDFTLPTCPAFFNIFHPFDPVAYRVESLINPEAHKFRPMLIPHHKGRKRMHLELKETMARVGADLKQKFIDSVKHTWNSVYQLALFHKPDNQTLQREIDKVVEEQLQQQPSVPDQHNNDDDGANLKVGKLNGGRRIDYVLQEAPFEYINEYIFALTSHICYWESEDTMLLILKEIYGSKGIQTDTQLPQQTMSIERMSPSPSLNLAVALSNNESNVETSAMGIDPTVPISSRPVGPPPKTGFVPKS</sequence>
<feature type="region of interest" description="Disordered" evidence="2">
    <location>
        <begin position="504"/>
        <end position="535"/>
    </location>
</feature>
<feature type="compositionally biased region" description="Polar residues" evidence="2">
    <location>
        <begin position="523"/>
        <end position="535"/>
    </location>
</feature>
<comment type="caution">
    <text evidence="5">The sequence shown here is derived from an EMBL/GenBank/DDBJ whole genome shotgun (WGS) entry which is preliminary data.</text>
</comment>
<dbReference type="InterPro" id="IPR004170">
    <property type="entry name" value="WWE_dom"/>
</dbReference>
<feature type="compositionally biased region" description="Polar residues" evidence="2">
    <location>
        <begin position="23"/>
        <end position="55"/>
    </location>
</feature>
<dbReference type="PANTHER" id="PTHR23509">
    <property type="entry name" value="PA-PL1 PHOSPHOLIPASE FAMILY"/>
    <property type="match status" value="1"/>
</dbReference>
<proteinExistence type="inferred from homology"/>
<gene>
    <name evidence="5" type="ORF">RF55_2998</name>
</gene>
<dbReference type="GO" id="GO:0030134">
    <property type="term" value="C:COPII-coated ER to Golgi transport vesicle"/>
    <property type="evidence" value="ECO:0007669"/>
    <property type="project" value="TreeGrafter"/>
</dbReference>
<evidence type="ECO:0000256" key="2">
    <source>
        <dbReference type="SAM" id="MobiDB-lite"/>
    </source>
</evidence>
<keyword evidence="6" id="KW-1185">Reference proteome</keyword>
<feature type="region of interest" description="Disordered" evidence="2">
    <location>
        <begin position="1"/>
        <end position="55"/>
    </location>
</feature>
<feature type="compositionally biased region" description="Pro residues" evidence="2">
    <location>
        <begin position="146"/>
        <end position="155"/>
    </location>
</feature>
<comment type="similarity">
    <text evidence="1">Belongs to the PA-PLA1 family.</text>
</comment>
<dbReference type="OrthoDB" id="69269at2759"/>
<feature type="compositionally biased region" description="Basic and acidic residues" evidence="2">
    <location>
        <begin position="949"/>
        <end position="959"/>
    </location>
</feature>
<evidence type="ECO:0000259" key="3">
    <source>
        <dbReference type="PROSITE" id="PS50918"/>
    </source>
</evidence>
<dbReference type="InterPro" id="IPR057825">
    <property type="entry name" value="WWE_SEC23-DDH2"/>
</dbReference>
<dbReference type="GO" id="GO:0046872">
    <property type="term" value="F:metal ion binding"/>
    <property type="evidence" value="ECO:0007669"/>
    <property type="project" value="InterPro"/>
</dbReference>
<dbReference type="GO" id="GO:0004620">
    <property type="term" value="F:phospholipase activity"/>
    <property type="evidence" value="ECO:0007669"/>
    <property type="project" value="TreeGrafter"/>
</dbReference>
<evidence type="ECO:0000313" key="5">
    <source>
        <dbReference type="EMBL" id="KMQ96701.1"/>
    </source>
</evidence>
<feature type="compositionally biased region" description="Low complexity" evidence="2">
    <location>
        <begin position="508"/>
        <end position="517"/>
    </location>
</feature>
<feature type="region of interest" description="Disordered" evidence="2">
    <location>
        <begin position="1246"/>
        <end position="1274"/>
    </location>
</feature>
<dbReference type="Pfam" id="PF23464">
    <property type="entry name" value="WWE_3"/>
    <property type="match status" value="1"/>
</dbReference>
<dbReference type="Proteomes" id="UP000036403">
    <property type="component" value="Unassembled WGS sequence"/>
</dbReference>